<dbReference type="AlphaFoldDB" id="A0A4R1H9Q8"/>
<evidence type="ECO:0000313" key="2">
    <source>
        <dbReference type="Proteomes" id="UP000295707"/>
    </source>
</evidence>
<organism evidence="1 2">
    <name type="scientific">Thiogranum longum</name>
    <dbReference type="NCBI Taxonomy" id="1537524"/>
    <lineage>
        <taxon>Bacteria</taxon>
        <taxon>Pseudomonadati</taxon>
        <taxon>Pseudomonadota</taxon>
        <taxon>Gammaproteobacteria</taxon>
        <taxon>Chromatiales</taxon>
        <taxon>Ectothiorhodospiraceae</taxon>
        <taxon>Thiogranum</taxon>
    </lineage>
</organism>
<dbReference type="Proteomes" id="UP000295707">
    <property type="component" value="Unassembled WGS sequence"/>
</dbReference>
<dbReference type="InterPro" id="IPR006311">
    <property type="entry name" value="TAT_signal"/>
</dbReference>
<proteinExistence type="predicted"/>
<keyword evidence="2" id="KW-1185">Reference proteome</keyword>
<dbReference type="InterPro" id="IPR027056">
    <property type="entry name" value="Gluconate_2DH_su3"/>
</dbReference>
<sequence length="201" mass="22696">MTSRGKRITRRTFMEQIAMLGVLGASYPASLLAQARLDAGRSQPQPDWLKADPWKTLADVQQHLFPAAQDTPGASDIKAIVYLYNSLENPATDGEERKFIVKGAGWLNERVQEKYQQSFATLDTTQQETVLREIEQSRAGERWLSLLLTYLIEALLADPVYGGNPEGIGWKWLEHQPGFPTPPADKTWYRLAAPVHYQRKA</sequence>
<dbReference type="EMBL" id="SMFX01000001">
    <property type="protein sequence ID" value="TCK18038.1"/>
    <property type="molecule type" value="Genomic_DNA"/>
</dbReference>
<comment type="caution">
    <text evidence="1">The sequence shown here is derived from an EMBL/GenBank/DDBJ whole genome shotgun (WGS) entry which is preliminary data.</text>
</comment>
<protein>
    <submittedName>
        <fullName evidence="1">Gluconate 2-dehydrogenase subunit 3-like protein</fullName>
    </submittedName>
</protein>
<dbReference type="RefSeq" id="WP_132971868.1">
    <property type="nucleotide sequence ID" value="NZ_SMFX01000001.1"/>
</dbReference>
<reference evidence="1 2" key="1">
    <citation type="submission" date="2019-03" db="EMBL/GenBank/DDBJ databases">
        <title>Genomic Encyclopedia of Type Strains, Phase IV (KMG-IV): sequencing the most valuable type-strain genomes for metagenomic binning, comparative biology and taxonomic classification.</title>
        <authorList>
            <person name="Goeker M."/>
        </authorList>
    </citation>
    <scope>NUCLEOTIDE SEQUENCE [LARGE SCALE GENOMIC DNA]</scope>
    <source>
        <strain evidence="1 2">DSM 19610</strain>
    </source>
</reference>
<accession>A0A4R1H9Q8</accession>
<name>A0A4R1H9Q8_9GAMM</name>
<evidence type="ECO:0000313" key="1">
    <source>
        <dbReference type="EMBL" id="TCK18038.1"/>
    </source>
</evidence>
<dbReference type="PROSITE" id="PS51318">
    <property type="entry name" value="TAT"/>
    <property type="match status" value="1"/>
</dbReference>
<gene>
    <name evidence="1" type="ORF">DFR30_1297</name>
</gene>
<dbReference type="Pfam" id="PF13618">
    <property type="entry name" value="Gluconate_2-dh3"/>
    <property type="match status" value="1"/>
</dbReference>
<dbReference type="OrthoDB" id="6259504at2"/>